<evidence type="ECO:0000313" key="2">
    <source>
        <dbReference type="EMBL" id="TLX22241.1"/>
    </source>
</evidence>
<feature type="signal peptide" evidence="1">
    <location>
        <begin position="1"/>
        <end position="20"/>
    </location>
</feature>
<keyword evidence="1" id="KW-0732">Signal</keyword>
<dbReference type="EMBL" id="SROY01000002">
    <property type="protein sequence ID" value="TLX22241.1"/>
    <property type="molecule type" value="Genomic_DNA"/>
</dbReference>
<name>A0A5R9PFF2_9GAMM</name>
<dbReference type="Proteomes" id="UP000308508">
    <property type="component" value="Unassembled WGS sequence"/>
</dbReference>
<reference evidence="2 3" key="1">
    <citation type="submission" date="2019-04" db="EMBL/GenBank/DDBJ databases">
        <authorList>
            <person name="Grouzdev D.S."/>
            <person name="Nazina T.N."/>
        </authorList>
    </citation>
    <scope>NUCLEOTIDE SEQUENCE [LARGE SCALE GENOMIC DNA]</scope>
    <source>
        <strain evidence="2 3">SHC 3-19</strain>
    </source>
</reference>
<evidence type="ECO:0000256" key="1">
    <source>
        <dbReference type="SAM" id="SignalP"/>
    </source>
</evidence>
<dbReference type="AlphaFoldDB" id="A0A5R9PFF2"/>
<dbReference type="RefSeq" id="WP_138348530.1">
    <property type="nucleotide sequence ID" value="NZ_SROY01000002.1"/>
</dbReference>
<evidence type="ECO:0000313" key="3">
    <source>
        <dbReference type="Proteomes" id="UP000308508"/>
    </source>
</evidence>
<proteinExistence type="predicted"/>
<gene>
    <name evidence="2" type="ORF">E5S66_06950</name>
</gene>
<protein>
    <submittedName>
        <fullName evidence="2">Uncharacterized protein</fullName>
    </submittedName>
</protein>
<organism evidence="2 3">
    <name type="scientific">Thermomonas fusca</name>
    <dbReference type="NCBI Taxonomy" id="215690"/>
    <lineage>
        <taxon>Bacteria</taxon>
        <taxon>Pseudomonadati</taxon>
        <taxon>Pseudomonadota</taxon>
        <taxon>Gammaproteobacteria</taxon>
        <taxon>Lysobacterales</taxon>
        <taxon>Lysobacteraceae</taxon>
        <taxon>Thermomonas</taxon>
    </lineage>
</organism>
<accession>A0A5R9PFF2</accession>
<sequence>MRAFVPIGVIALVLAWPAAAASGVNGINGSMPNRISMNVTVPKQTQGATFGEKVNAGLHAAGSALAQGATLKIDIGCSGEACFIAVPGGDGVRADLGALRMTPLDPAGRQALLGGTLPGGSIVSAAVSSLSGQGGGAAAASYAATRRIAAPAAPSTAAAPALLPSRRASAAAIDITQPLADGDYLLVVVAARAGSGLKDTVKTQVRAAPAQVKIELVFSVQGGVLKTRHDTAKNSVSNIR</sequence>
<feature type="chain" id="PRO_5024354285" evidence="1">
    <location>
        <begin position="21"/>
        <end position="240"/>
    </location>
</feature>
<keyword evidence="3" id="KW-1185">Reference proteome</keyword>
<comment type="caution">
    <text evidence="2">The sequence shown here is derived from an EMBL/GenBank/DDBJ whole genome shotgun (WGS) entry which is preliminary data.</text>
</comment>